<dbReference type="EMBL" id="JAVDXV010000002">
    <property type="protein sequence ID" value="MDR7332378.1"/>
    <property type="molecule type" value="Genomic_DNA"/>
</dbReference>
<dbReference type="Proteomes" id="UP001180825">
    <property type="component" value="Unassembled WGS sequence"/>
</dbReference>
<evidence type="ECO:0000313" key="2">
    <source>
        <dbReference type="EMBL" id="MDR7332378.1"/>
    </source>
</evidence>
<sequence>MKNKHPTAKFGALTCVLTLALGAQAQQAPAPQPSQTAEGAQRFLSTLVRKGNGYAWFVDAQNRTNYVRGKAVRTTTHIGVMGNDETKSERVIEKQLGAFTVSSIDSQGPDGKPDACLTRIAKWETKEQFVENKSWQTTDEGILIDTPILHNENSTYELTPELVGPHWIDWRNVKLARSTNGAQMTASFKAKNFTAHLSFTGETELVDRVEYAMKFLKMSCDDTTATGF</sequence>
<dbReference type="RefSeq" id="WP_310326791.1">
    <property type="nucleotide sequence ID" value="NZ_JAVDXV010000002.1"/>
</dbReference>
<keyword evidence="3" id="KW-1185">Reference proteome</keyword>
<protein>
    <submittedName>
        <fullName evidence="2">Uncharacterized protein</fullName>
    </submittedName>
</protein>
<comment type="caution">
    <text evidence="2">The sequence shown here is derived from an EMBL/GenBank/DDBJ whole genome shotgun (WGS) entry which is preliminary data.</text>
</comment>
<name>A0ABU2A5A3_9BURK</name>
<evidence type="ECO:0000256" key="1">
    <source>
        <dbReference type="SAM" id="SignalP"/>
    </source>
</evidence>
<gene>
    <name evidence="2" type="ORF">J2X21_001504</name>
</gene>
<proteinExistence type="predicted"/>
<evidence type="ECO:0000313" key="3">
    <source>
        <dbReference type="Proteomes" id="UP001180825"/>
    </source>
</evidence>
<feature type="chain" id="PRO_5047218852" evidence="1">
    <location>
        <begin position="26"/>
        <end position="228"/>
    </location>
</feature>
<organism evidence="2 3">
    <name type="scientific">Roseateles asaccharophilus</name>
    <dbReference type="NCBI Taxonomy" id="582607"/>
    <lineage>
        <taxon>Bacteria</taxon>
        <taxon>Pseudomonadati</taxon>
        <taxon>Pseudomonadota</taxon>
        <taxon>Betaproteobacteria</taxon>
        <taxon>Burkholderiales</taxon>
        <taxon>Sphaerotilaceae</taxon>
        <taxon>Roseateles</taxon>
    </lineage>
</organism>
<feature type="signal peptide" evidence="1">
    <location>
        <begin position="1"/>
        <end position="25"/>
    </location>
</feature>
<keyword evidence="1" id="KW-0732">Signal</keyword>
<reference evidence="2 3" key="1">
    <citation type="submission" date="2023-07" db="EMBL/GenBank/DDBJ databases">
        <title>Sorghum-associated microbial communities from plants grown in Nebraska, USA.</title>
        <authorList>
            <person name="Schachtman D."/>
        </authorList>
    </citation>
    <scope>NUCLEOTIDE SEQUENCE [LARGE SCALE GENOMIC DNA]</scope>
    <source>
        <strain evidence="2 3">BE316</strain>
    </source>
</reference>
<accession>A0ABU2A5A3</accession>